<evidence type="ECO:0000313" key="2">
    <source>
        <dbReference type="EMBL" id="RHH52283.1"/>
    </source>
</evidence>
<feature type="chain" id="PRO_5019587330" description="OmpH family outer membrane protein" evidence="1">
    <location>
        <begin position="25"/>
        <end position="185"/>
    </location>
</feature>
<dbReference type="RefSeq" id="WP_118299322.1">
    <property type="nucleotide sequence ID" value="NZ_QRJR01000002.1"/>
</dbReference>
<protein>
    <recommendedName>
        <fullName evidence="4">OmpH family outer membrane protein</fullName>
    </recommendedName>
</protein>
<organism evidence="2 3">
    <name type="scientific">Bacteroides ovatus</name>
    <dbReference type="NCBI Taxonomy" id="28116"/>
    <lineage>
        <taxon>Bacteria</taxon>
        <taxon>Pseudomonadati</taxon>
        <taxon>Bacteroidota</taxon>
        <taxon>Bacteroidia</taxon>
        <taxon>Bacteroidales</taxon>
        <taxon>Bacteroidaceae</taxon>
        <taxon>Bacteroides</taxon>
    </lineage>
</organism>
<feature type="signal peptide" evidence="1">
    <location>
        <begin position="1"/>
        <end position="24"/>
    </location>
</feature>
<sequence>MIKRKQRISLNLIILLIGFMCVGACSSSNEDKAKRAVKDYLKENLDNFKSYEPVSWGNLREFSIDSIKQNDSYYQEHLHSANEALKRSKELRIIIDSYKSEKDTMSIEYAEFVAQIEGCKARYESEQEKLSNYLRTAYSDDSYWVIDHKYRASNNVGALILNEETFFINKDCSSVINTSVPIVAM</sequence>
<reference evidence="2 3" key="1">
    <citation type="submission" date="2018-08" db="EMBL/GenBank/DDBJ databases">
        <title>A genome reference for cultivated species of the human gut microbiota.</title>
        <authorList>
            <person name="Zou Y."/>
            <person name="Xue W."/>
            <person name="Luo G."/>
        </authorList>
    </citation>
    <scope>NUCLEOTIDE SEQUENCE [LARGE SCALE GENOMIC DNA]</scope>
    <source>
        <strain evidence="2 3">AM17-48</strain>
    </source>
</reference>
<dbReference type="Proteomes" id="UP000283329">
    <property type="component" value="Unassembled WGS sequence"/>
</dbReference>
<dbReference type="EMBL" id="QRJR01000002">
    <property type="protein sequence ID" value="RHH52283.1"/>
    <property type="molecule type" value="Genomic_DNA"/>
</dbReference>
<gene>
    <name evidence="2" type="ORF">DW206_04085</name>
</gene>
<evidence type="ECO:0000256" key="1">
    <source>
        <dbReference type="SAM" id="SignalP"/>
    </source>
</evidence>
<name>A0A414X9X2_BACOV</name>
<proteinExistence type="predicted"/>
<accession>A0A414X9X2</accession>
<keyword evidence="1" id="KW-0732">Signal</keyword>
<evidence type="ECO:0008006" key="4">
    <source>
        <dbReference type="Google" id="ProtNLM"/>
    </source>
</evidence>
<evidence type="ECO:0000313" key="3">
    <source>
        <dbReference type="Proteomes" id="UP000283329"/>
    </source>
</evidence>
<dbReference type="AlphaFoldDB" id="A0A414X9X2"/>
<comment type="caution">
    <text evidence="2">The sequence shown here is derived from an EMBL/GenBank/DDBJ whole genome shotgun (WGS) entry which is preliminary data.</text>
</comment>